<dbReference type="Pfam" id="PF08615">
    <property type="entry name" value="RNase_H2_suC"/>
    <property type="match status" value="1"/>
</dbReference>
<dbReference type="Proteomes" id="UP001586593">
    <property type="component" value="Unassembled WGS sequence"/>
</dbReference>
<name>A0ABR3V661_9PEZI</name>
<feature type="region of interest" description="Disordered" evidence="1">
    <location>
        <begin position="78"/>
        <end position="104"/>
    </location>
</feature>
<evidence type="ECO:0000313" key="2">
    <source>
        <dbReference type="EMBL" id="KAL1837252.1"/>
    </source>
</evidence>
<dbReference type="InterPro" id="IPR013924">
    <property type="entry name" value="RNase_H2_suC"/>
</dbReference>
<dbReference type="EMBL" id="JAZHXJ010002681">
    <property type="protein sequence ID" value="KAL1837252.1"/>
    <property type="molecule type" value="Genomic_DNA"/>
</dbReference>
<proteinExistence type="predicted"/>
<keyword evidence="3" id="KW-1185">Reference proteome</keyword>
<evidence type="ECO:0000256" key="1">
    <source>
        <dbReference type="SAM" id="MobiDB-lite"/>
    </source>
</evidence>
<dbReference type="Gene3D" id="2.40.128.680">
    <property type="match status" value="1"/>
</dbReference>
<dbReference type="PANTHER" id="PTHR47204:SF1">
    <property type="entry name" value="RIBONUCLEASE H2 SUBUNIT C"/>
    <property type="match status" value="1"/>
</dbReference>
<evidence type="ECO:0000313" key="3">
    <source>
        <dbReference type="Proteomes" id="UP001586593"/>
    </source>
</evidence>
<dbReference type="PANTHER" id="PTHR47204">
    <property type="entry name" value="OS02G0168900 PROTEIN"/>
    <property type="match status" value="1"/>
</dbReference>
<reference evidence="2 3" key="1">
    <citation type="journal article" date="2024" name="Commun. Biol.">
        <title>Comparative genomic analysis of thermophilic fungi reveals convergent evolutionary adaptations and gene losses.</title>
        <authorList>
            <person name="Steindorff A.S."/>
            <person name="Aguilar-Pontes M.V."/>
            <person name="Robinson A.J."/>
            <person name="Andreopoulos B."/>
            <person name="LaButti K."/>
            <person name="Kuo A."/>
            <person name="Mondo S."/>
            <person name="Riley R."/>
            <person name="Otillar R."/>
            <person name="Haridas S."/>
            <person name="Lipzen A."/>
            <person name="Grimwood J."/>
            <person name="Schmutz J."/>
            <person name="Clum A."/>
            <person name="Reid I.D."/>
            <person name="Moisan M.C."/>
            <person name="Butler G."/>
            <person name="Nguyen T.T.M."/>
            <person name="Dewar K."/>
            <person name="Conant G."/>
            <person name="Drula E."/>
            <person name="Henrissat B."/>
            <person name="Hansel C."/>
            <person name="Singer S."/>
            <person name="Hutchinson M.I."/>
            <person name="de Vries R.P."/>
            <person name="Natvig D.O."/>
            <person name="Powell A.J."/>
            <person name="Tsang A."/>
            <person name="Grigoriev I.V."/>
        </authorList>
    </citation>
    <scope>NUCLEOTIDE SEQUENCE [LARGE SCALE GENOMIC DNA]</scope>
    <source>
        <strain evidence="2 3">ATCC 24622</strain>
    </source>
</reference>
<accession>A0ABR3V661</accession>
<gene>
    <name evidence="2" type="ORF">VTK73DRAFT_4754</name>
</gene>
<dbReference type="CDD" id="cd09271">
    <property type="entry name" value="RNase_H2-C"/>
    <property type="match status" value="1"/>
</dbReference>
<sequence length="173" mass="18771">MSSQPMLQIRRDPSADPRTVAHLLPCRVHHDGVVEPVRDYWTPKDDGRDGVRRVAYFRGRKLHGTPVQLPEGYEGVVLSKGGGGAQPDKAASREPTAGAGARPAVVDLEQDDETPCATDTVEAKAAFDEVVVWGHETTADASSDAYVRGLEEWLALAEQMHSYPDIGGSEPQR</sequence>
<protein>
    <submittedName>
        <fullName evidence="2">Uncharacterized protein</fullName>
    </submittedName>
</protein>
<comment type="caution">
    <text evidence="2">The sequence shown here is derived from an EMBL/GenBank/DDBJ whole genome shotgun (WGS) entry which is preliminary data.</text>
</comment>
<organism evidence="2 3">
    <name type="scientific">Phialemonium thermophilum</name>
    <dbReference type="NCBI Taxonomy" id="223376"/>
    <lineage>
        <taxon>Eukaryota</taxon>
        <taxon>Fungi</taxon>
        <taxon>Dikarya</taxon>
        <taxon>Ascomycota</taxon>
        <taxon>Pezizomycotina</taxon>
        <taxon>Sordariomycetes</taxon>
        <taxon>Sordariomycetidae</taxon>
        <taxon>Cephalothecales</taxon>
        <taxon>Cephalothecaceae</taxon>
        <taxon>Phialemonium</taxon>
    </lineage>
</organism>